<dbReference type="EMBL" id="CP000155">
    <property type="protein sequence ID" value="ABC27384.1"/>
    <property type="molecule type" value="Genomic_DNA"/>
</dbReference>
<evidence type="ECO:0000313" key="1">
    <source>
        <dbReference type="EMBL" id="ABC27384.1"/>
    </source>
</evidence>
<protein>
    <submittedName>
        <fullName evidence="1">Uncharacterized protein</fullName>
    </submittedName>
</protein>
<organism evidence="1 2">
    <name type="scientific">Hahella chejuensis (strain KCTC 2396)</name>
    <dbReference type="NCBI Taxonomy" id="349521"/>
    <lineage>
        <taxon>Bacteria</taxon>
        <taxon>Pseudomonadati</taxon>
        <taxon>Pseudomonadota</taxon>
        <taxon>Gammaproteobacteria</taxon>
        <taxon>Oceanospirillales</taxon>
        <taxon>Hahellaceae</taxon>
        <taxon>Hahella</taxon>
    </lineage>
</organism>
<dbReference type="HOGENOM" id="CLU_106724_0_0_6"/>
<dbReference type="KEGG" id="hch:HCH_00475"/>
<sequence>MSKAETPLELSEEQWLHINETITMLTLAVAQIEASILESEKSFGRLTQSFTTIVETVNAAPDPSTQAHELRLQLDGLKKDVHNAVVDFQFFDRLAQRLCHVKESLGELGGLLQARERLDKPEEWKNLQQELKGRYTMACEREMFDMILNGVAIETALAHFKANYLDEMAKQNEDDGDIDLF</sequence>
<gene>
    <name evidence="1" type="ordered locus">HCH_00475</name>
</gene>
<dbReference type="OrthoDB" id="5612149at2"/>
<evidence type="ECO:0000313" key="2">
    <source>
        <dbReference type="Proteomes" id="UP000000238"/>
    </source>
</evidence>
<dbReference type="eggNOG" id="ENOG5032SEP">
    <property type="taxonomic scope" value="Bacteria"/>
</dbReference>
<dbReference type="AlphaFoldDB" id="Q2SPP0"/>
<accession>Q2SPP0</accession>
<dbReference type="RefSeq" id="WP_011394461.1">
    <property type="nucleotide sequence ID" value="NC_007645.1"/>
</dbReference>
<reference evidence="1 2" key="1">
    <citation type="journal article" date="2005" name="Nucleic Acids Res.">
        <title>Genomic blueprint of Hahella chejuensis, a marine microbe producing an algicidal agent.</title>
        <authorList>
            <person name="Jeong H."/>
            <person name="Yim J.H."/>
            <person name="Lee C."/>
            <person name="Choi S.-H."/>
            <person name="Park Y.K."/>
            <person name="Yoon S.H."/>
            <person name="Hur C.-G."/>
            <person name="Kang H.-Y."/>
            <person name="Kim D."/>
            <person name="Lee H.H."/>
            <person name="Park K.H."/>
            <person name="Park S.-H."/>
            <person name="Park H.-S."/>
            <person name="Lee H.K."/>
            <person name="Oh T.K."/>
            <person name="Kim J.F."/>
        </authorList>
    </citation>
    <scope>NUCLEOTIDE SEQUENCE [LARGE SCALE GENOMIC DNA]</scope>
    <source>
        <strain evidence="1 2">KCTC 2396</strain>
    </source>
</reference>
<proteinExistence type="predicted"/>
<dbReference type="Proteomes" id="UP000000238">
    <property type="component" value="Chromosome"/>
</dbReference>
<keyword evidence="2" id="KW-1185">Reference proteome</keyword>
<name>Q2SPP0_HAHCH</name>